<evidence type="ECO:0000313" key="2">
    <source>
        <dbReference type="EMBL" id="MCL9769129.1"/>
    </source>
</evidence>
<accession>A0ABT0TDV0</accession>
<proteinExistence type="predicted"/>
<dbReference type="PROSITE" id="PS51257">
    <property type="entry name" value="PROKAR_LIPOPROTEIN"/>
    <property type="match status" value="1"/>
</dbReference>
<evidence type="ECO:0000313" key="3">
    <source>
        <dbReference type="Proteomes" id="UP001203342"/>
    </source>
</evidence>
<evidence type="ECO:0000256" key="1">
    <source>
        <dbReference type="SAM" id="SignalP"/>
    </source>
</evidence>
<keyword evidence="3" id="KW-1185">Reference proteome</keyword>
<gene>
    <name evidence="2" type="ORF">NAT47_01735</name>
</gene>
<feature type="chain" id="PRO_5046978761" evidence="1">
    <location>
        <begin position="21"/>
        <end position="273"/>
    </location>
</feature>
<dbReference type="EMBL" id="JAMLJN010000001">
    <property type="protein sequence ID" value="MCL9769129.1"/>
    <property type="molecule type" value="Genomic_DNA"/>
</dbReference>
<protein>
    <submittedName>
        <fullName evidence="2">Uncharacterized protein</fullName>
    </submittedName>
</protein>
<reference evidence="2 3" key="1">
    <citation type="submission" date="2022-05" db="EMBL/GenBank/DDBJ databases">
        <title>Flavobacterium sp., isolated from activated sludge.</title>
        <authorList>
            <person name="Ran Q."/>
        </authorList>
    </citation>
    <scope>NUCLEOTIDE SEQUENCE [LARGE SCALE GENOMIC DNA]</scope>
    <source>
        <strain evidence="2 3">HXWNR69</strain>
    </source>
</reference>
<name>A0ABT0TDV0_9FLAO</name>
<dbReference type="Proteomes" id="UP001203342">
    <property type="component" value="Unassembled WGS sequence"/>
</dbReference>
<keyword evidence="1" id="KW-0732">Signal</keyword>
<feature type="signal peptide" evidence="1">
    <location>
        <begin position="1"/>
        <end position="20"/>
    </location>
</feature>
<organism evidence="2 3">
    <name type="scientific">Flavobacterium fragile</name>
    <dbReference type="NCBI Taxonomy" id="2949085"/>
    <lineage>
        <taxon>Bacteria</taxon>
        <taxon>Pseudomonadati</taxon>
        <taxon>Bacteroidota</taxon>
        <taxon>Flavobacteriia</taxon>
        <taxon>Flavobacteriales</taxon>
        <taxon>Flavobacteriaceae</taxon>
        <taxon>Flavobacterium</taxon>
    </lineage>
</organism>
<sequence length="273" mass="29212">MIFKKSIVFFSALALTFSLASCEEDLSTDNNAANYVGLENYQTVEVADGQTVVVEGRILATNVSNVDRTFNLVVDPSTNHSAGNYTVPATVTIPAGSKEGTYDVTVIGNNLVDGNKIVVSLEPSADLNQNTSYGTFTNGVLTGVTTSKSTFNLYRPCASVRARLSIKFDSYPDETAWELYDSNLNLVDYGGFSGPGGSFVGLGTFAPRSTFSVVKCLTPGEYTFVIYDAYGDGMYTSSTVIGNYSMNNLNNGAPLFSGQGNFGSFAEHTFIIQ</sequence>
<dbReference type="RefSeq" id="WP_250579722.1">
    <property type="nucleotide sequence ID" value="NZ_JAMLJN010000001.1"/>
</dbReference>
<comment type="caution">
    <text evidence="2">The sequence shown here is derived from an EMBL/GenBank/DDBJ whole genome shotgun (WGS) entry which is preliminary data.</text>
</comment>